<dbReference type="InterPro" id="IPR050490">
    <property type="entry name" value="Bact_solute-bd_prot1"/>
</dbReference>
<comment type="caution">
    <text evidence="5">The sequence shown here is derived from an EMBL/GenBank/DDBJ whole genome shotgun (WGS) entry which is preliminary data.</text>
</comment>
<dbReference type="PANTHER" id="PTHR43649">
    <property type="entry name" value="ARABINOSE-BINDING PROTEIN-RELATED"/>
    <property type="match status" value="1"/>
</dbReference>
<dbReference type="Gene3D" id="3.40.190.10">
    <property type="entry name" value="Periplasmic binding protein-like II"/>
    <property type="match status" value="2"/>
</dbReference>
<dbReference type="Pfam" id="PF01547">
    <property type="entry name" value="SBP_bac_1"/>
    <property type="match status" value="1"/>
</dbReference>
<organism evidence="5 6">
    <name type="scientific">Agrobacterium fabrum</name>
    <dbReference type="NCBI Taxonomy" id="1176649"/>
    <lineage>
        <taxon>Bacteria</taxon>
        <taxon>Pseudomonadati</taxon>
        <taxon>Pseudomonadota</taxon>
        <taxon>Alphaproteobacteria</taxon>
        <taxon>Hyphomicrobiales</taxon>
        <taxon>Rhizobiaceae</taxon>
        <taxon>Rhizobium/Agrobacterium group</taxon>
        <taxon>Agrobacterium</taxon>
        <taxon>Agrobacterium tumefaciens complex</taxon>
    </lineage>
</organism>
<reference evidence="5 6" key="1">
    <citation type="submission" date="2016-10" db="EMBL/GenBank/DDBJ databases">
        <authorList>
            <person name="Varghese N."/>
            <person name="Submissions S."/>
        </authorList>
    </citation>
    <scope>NUCLEOTIDE SEQUENCE [LARGE SCALE GENOMIC DNA]</scope>
    <source>
        <strain evidence="5 6">PDC82</strain>
    </source>
</reference>
<feature type="signal peptide" evidence="4">
    <location>
        <begin position="1"/>
        <end position="28"/>
    </location>
</feature>
<feature type="chain" id="PRO_5030604370" evidence="4">
    <location>
        <begin position="29"/>
        <end position="454"/>
    </location>
</feature>
<evidence type="ECO:0000256" key="3">
    <source>
        <dbReference type="ARBA" id="ARBA00022764"/>
    </source>
</evidence>
<gene>
    <name evidence="5" type="ORF">SAMN05428983_4527</name>
</gene>
<name>A0A7Z7BRL5_9HYPH</name>
<comment type="subcellular location">
    <subcellularLocation>
        <location evidence="1">Periplasm</location>
    </subcellularLocation>
</comment>
<proteinExistence type="inferred from homology"/>
<dbReference type="Proteomes" id="UP000198917">
    <property type="component" value="Unassembled WGS sequence"/>
</dbReference>
<dbReference type="PANTHER" id="PTHR43649:SF12">
    <property type="entry name" value="DIACETYLCHITOBIOSE BINDING PROTEIN DASA"/>
    <property type="match status" value="1"/>
</dbReference>
<evidence type="ECO:0000256" key="2">
    <source>
        <dbReference type="ARBA" id="ARBA00008520"/>
    </source>
</evidence>
<sequence length="454" mass="50052">MTMTMWRPAVAGARVSTLALSIALGLFAAEPGHAEEVTLTVALAANPQMETAAKLIDNFYAKYPDIKVKFQTLPENQLRPTVLKDVATKSGQFDVVMIGAYEVPLWAQKGWITNLSKEYVAKDTAWKADDLLKPIADLVSYKGDMFATPFYGSSSFMFYRKDLFDKAGLKMPEQPTWDQVAEYAAKLDDKSKNVSGICLRGIPGWGQSLAPLTTVINTFGGRWFNEKWEPQLSSAKSKEAINFYVKLLKEHGQPDAAKDGWQECLQLFTQGKTAMWYDDTVFAGPVIDQANDEVKGNVGFALAPIKEKPGSGWLWAWGLSIPTTSKHQDAAWKLISWLTSEEYIKLAGEKAGWGTVPPGSRQSTYKLPEYEKATKDYADLTLKSISAANPLKPTVDPVPYTGVQYVTIPEFEQIGDFTSQQLAGAISGQMSADDAIATSETKIKEIMEDAGYTK</sequence>
<protein>
    <submittedName>
        <fullName evidence="5">Carbohydrate ABC transporter substrate-binding protein, CUT1 family</fullName>
    </submittedName>
</protein>
<dbReference type="InterPro" id="IPR006059">
    <property type="entry name" value="SBP"/>
</dbReference>
<dbReference type="SUPFAM" id="SSF53850">
    <property type="entry name" value="Periplasmic binding protein-like II"/>
    <property type="match status" value="1"/>
</dbReference>
<dbReference type="RefSeq" id="WP_051962460.1">
    <property type="nucleotide sequence ID" value="NZ_FNEW01000007.1"/>
</dbReference>
<evidence type="ECO:0000313" key="5">
    <source>
        <dbReference type="EMBL" id="SDK31287.1"/>
    </source>
</evidence>
<accession>A0A7Z7BRL5</accession>
<comment type="similarity">
    <text evidence="2">Belongs to the bacterial solute-binding protein 1 family.</text>
</comment>
<dbReference type="CDD" id="cd13585">
    <property type="entry name" value="PBP2_TMBP_like"/>
    <property type="match status" value="1"/>
</dbReference>
<keyword evidence="3" id="KW-0574">Periplasm</keyword>
<evidence type="ECO:0000256" key="4">
    <source>
        <dbReference type="SAM" id="SignalP"/>
    </source>
</evidence>
<evidence type="ECO:0000313" key="6">
    <source>
        <dbReference type="Proteomes" id="UP000198917"/>
    </source>
</evidence>
<dbReference type="GO" id="GO:0042597">
    <property type="term" value="C:periplasmic space"/>
    <property type="evidence" value="ECO:0007669"/>
    <property type="project" value="UniProtKB-SubCell"/>
</dbReference>
<dbReference type="AlphaFoldDB" id="A0A7Z7BRL5"/>
<dbReference type="EMBL" id="FNEW01000007">
    <property type="protein sequence ID" value="SDK31287.1"/>
    <property type="molecule type" value="Genomic_DNA"/>
</dbReference>
<keyword evidence="4" id="KW-0732">Signal</keyword>
<evidence type="ECO:0000256" key="1">
    <source>
        <dbReference type="ARBA" id="ARBA00004418"/>
    </source>
</evidence>